<organism evidence="1 2">
    <name type="scientific">Methylobacterium hispanicum</name>
    <dbReference type="NCBI Taxonomy" id="270350"/>
    <lineage>
        <taxon>Bacteria</taxon>
        <taxon>Pseudomonadati</taxon>
        <taxon>Pseudomonadota</taxon>
        <taxon>Alphaproteobacteria</taxon>
        <taxon>Hyphomicrobiales</taxon>
        <taxon>Methylobacteriaceae</taxon>
        <taxon>Methylobacterium</taxon>
    </lineage>
</organism>
<dbReference type="Gene3D" id="3.40.50.880">
    <property type="match status" value="1"/>
</dbReference>
<accession>A0AAV4ZQS1</accession>
<reference evidence="1" key="1">
    <citation type="journal article" date="2016" name="Front. Microbiol.">
        <title>Genome Sequence of the Piezophilic, Mesophilic Sulfate-Reducing Bacterium Desulfovibrio indicus J2T.</title>
        <authorList>
            <person name="Cao J."/>
            <person name="Maignien L."/>
            <person name="Shao Z."/>
            <person name="Alain K."/>
            <person name="Jebbar M."/>
        </authorList>
    </citation>
    <scope>NUCLEOTIDE SEQUENCE</scope>
    <source>
        <strain evidence="1">DSM 16372</strain>
    </source>
</reference>
<protein>
    <submittedName>
        <fullName evidence="1">Uncharacterized protein</fullName>
    </submittedName>
</protein>
<dbReference type="Proteomes" id="UP001055247">
    <property type="component" value="Unassembled WGS sequence"/>
</dbReference>
<name>A0AAV4ZQS1_9HYPH</name>
<keyword evidence="2" id="KW-1185">Reference proteome</keyword>
<dbReference type="AlphaFoldDB" id="A0AAV4ZQS1"/>
<proteinExistence type="predicted"/>
<dbReference type="EMBL" id="BPQO01000018">
    <property type="protein sequence ID" value="GJD90433.1"/>
    <property type="molecule type" value="Genomic_DNA"/>
</dbReference>
<dbReference type="SUPFAM" id="SSF52317">
    <property type="entry name" value="Class I glutamine amidotransferase-like"/>
    <property type="match status" value="1"/>
</dbReference>
<evidence type="ECO:0000313" key="2">
    <source>
        <dbReference type="Proteomes" id="UP001055247"/>
    </source>
</evidence>
<gene>
    <name evidence="1" type="ORF">BHAOGJBA_3972</name>
</gene>
<sequence length="104" mass="11074">MLRQAKAPDGTPLVAYKAVTGFTNTEAAALGLTAIVPFLVEDEIRRSGGVYPRAADRQSDVVGDGLPITGLNRRAREAEDCLKPRTYAARPRRGRGHAGGRAVS</sequence>
<comment type="caution">
    <text evidence="1">The sequence shown here is derived from an EMBL/GenBank/DDBJ whole genome shotgun (WGS) entry which is preliminary data.</text>
</comment>
<dbReference type="InterPro" id="IPR029062">
    <property type="entry name" value="Class_I_gatase-like"/>
</dbReference>
<reference evidence="1" key="2">
    <citation type="submission" date="2021-08" db="EMBL/GenBank/DDBJ databases">
        <authorList>
            <person name="Tani A."/>
            <person name="Ola A."/>
            <person name="Ogura Y."/>
            <person name="Katsura K."/>
            <person name="Hayashi T."/>
        </authorList>
    </citation>
    <scope>NUCLEOTIDE SEQUENCE</scope>
    <source>
        <strain evidence="1">DSM 16372</strain>
    </source>
</reference>
<evidence type="ECO:0000313" key="1">
    <source>
        <dbReference type="EMBL" id="GJD90433.1"/>
    </source>
</evidence>